<dbReference type="InterPro" id="IPR013429">
    <property type="entry name" value="Regulatory_FmdB_Zinc_ribbon"/>
</dbReference>
<dbReference type="AlphaFoldDB" id="A0A126QKS3"/>
<evidence type="ECO:0000313" key="4">
    <source>
        <dbReference type="EMBL" id="TDT91612.1"/>
    </source>
</evidence>
<gene>
    <name evidence="3" type="ORF">AWY79_05695</name>
    <name evidence="4" type="ORF">EDC59_1019</name>
</gene>
<evidence type="ECO:0000313" key="5">
    <source>
        <dbReference type="Proteomes" id="UP000055611"/>
    </source>
</evidence>
<dbReference type="Proteomes" id="UP000055611">
    <property type="component" value="Chromosome"/>
</dbReference>
<keyword evidence="5" id="KW-1185">Reference proteome</keyword>
<accession>A0A126QKS3</accession>
<name>A0A126QKS3_9BACT</name>
<dbReference type="KEGG" id="dej:AWY79_05695"/>
<dbReference type="SMART" id="SM00834">
    <property type="entry name" value="CxxC_CXXC_SSSS"/>
    <property type="match status" value="1"/>
</dbReference>
<dbReference type="Pfam" id="PF09723">
    <property type="entry name" value="Zn_ribbon_8"/>
    <property type="match status" value="1"/>
</dbReference>
<reference evidence="4 6" key="2">
    <citation type="submission" date="2019-03" db="EMBL/GenBank/DDBJ databases">
        <title>Genomic Encyclopedia of Type Strains, Phase IV (KMG-IV): sequencing the most valuable type-strain genomes for metagenomic binning, comparative biology and taxonomic classification.</title>
        <authorList>
            <person name="Goeker M."/>
        </authorList>
    </citation>
    <scope>NUCLEOTIDE SEQUENCE [LARGE SCALE GENOMIC DNA]</scope>
    <source>
        <strain evidence="4 6">DSM 101483</strain>
    </source>
</reference>
<evidence type="ECO:0000256" key="1">
    <source>
        <dbReference type="SAM" id="MobiDB-lite"/>
    </source>
</evidence>
<dbReference type="EMBL" id="CP014206">
    <property type="protein sequence ID" value="AMK10640.1"/>
    <property type="molecule type" value="Genomic_DNA"/>
</dbReference>
<proteinExistence type="predicted"/>
<reference evidence="3 5" key="1">
    <citation type="journal article" date="2016" name="Front. Microbiol.">
        <title>Genome Sequence of the Piezophilic, Mesophilic Sulfate-Reducing Bacterium Desulfovibrio indicus J2T.</title>
        <authorList>
            <person name="Cao J."/>
            <person name="Maignien L."/>
            <person name="Shao Z."/>
            <person name="Alain K."/>
            <person name="Jebbar M."/>
        </authorList>
    </citation>
    <scope>NUCLEOTIDE SEQUENCE [LARGE SCALE GENOMIC DNA]</scope>
    <source>
        <strain evidence="3 5">J2</strain>
    </source>
</reference>
<dbReference type="Proteomes" id="UP000295506">
    <property type="component" value="Unassembled WGS sequence"/>
</dbReference>
<evidence type="ECO:0000313" key="6">
    <source>
        <dbReference type="Proteomes" id="UP000295506"/>
    </source>
</evidence>
<dbReference type="NCBIfam" id="TIGR02605">
    <property type="entry name" value="CxxC_CxxC_SSSS"/>
    <property type="match status" value="1"/>
</dbReference>
<organism evidence="4 6">
    <name type="scientific">Pseudodesulfovibrio indicus</name>
    <dbReference type="NCBI Taxonomy" id="1716143"/>
    <lineage>
        <taxon>Bacteria</taxon>
        <taxon>Pseudomonadati</taxon>
        <taxon>Thermodesulfobacteriota</taxon>
        <taxon>Desulfovibrionia</taxon>
        <taxon>Desulfovibrionales</taxon>
        <taxon>Desulfovibrionaceae</taxon>
    </lineage>
</organism>
<feature type="domain" description="Putative regulatory protein FmdB zinc ribbon" evidence="2">
    <location>
        <begin position="1"/>
        <end position="41"/>
    </location>
</feature>
<protein>
    <submittedName>
        <fullName evidence="4">FmdB family regulatory protein</fullName>
    </submittedName>
</protein>
<sequence length="67" mass="7075">MPIYEFGCKDCGNEFEELVFSRDAVPPCPRCGSMQTEKLMSACASRVQGSGPDPEVLKNLSCGSGGG</sequence>
<dbReference type="EMBL" id="SOBK01000001">
    <property type="protein sequence ID" value="TDT91612.1"/>
    <property type="molecule type" value="Genomic_DNA"/>
</dbReference>
<dbReference type="RefSeq" id="WP_066801439.1">
    <property type="nucleotide sequence ID" value="NZ_CP014206.1"/>
</dbReference>
<evidence type="ECO:0000313" key="3">
    <source>
        <dbReference type="EMBL" id="AMK10640.1"/>
    </source>
</evidence>
<feature type="region of interest" description="Disordered" evidence="1">
    <location>
        <begin position="48"/>
        <end position="67"/>
    </location>
</feature>
<evidence type="ECO:0000259" key="2">
    <source>
        <dbReference type="SMART" id="SM00834"/>
    </source>
</evidence>
<dbReference type="OrthoDB" id="9813321at2"/>